<reference evidence="2" key="2">
    <citation type="submission" date="2023-05" db="EMBL/GenBank/DDBJ databases">
        <authorList>
            <consortium name="Lawrence Berkeley National Laboratory"/>
            <person name="Steindorff A."/>
            <person name="Hensen N."/>
            <person name="Bonometti L."/>
            <person name="Westerberg I."/>
            <person name="Brannstrom I.O."/>
            <person name="Guillou S."/>
            <person name="Cros-Aarteil S."/>
            <person name="Calhoun S."/>
            <person name="Haridas S."/>
            <person name="Kuo A."/>
            <person name="Mondo S."/>
            <person name="Pangilinan J."/>
            <person name="Riley R."/>
            <person name="Labutti K."/>
            <person name="Andreopoulos B."/>
            <person name="Lipzen A."/>
            <person name="Chen C."/>
            <person name="Yanf M."/>
            <person name="Daum C."/>
            <person name="Ng V."/>
            <person name="Clum A."/>
            <person name="Ohm R."/>
            <person name="Martin F."/>
            <person name="Silar P."/>
            <person name="Natvig D."/>
            <person name="Lalanne C."/>
            <person name="Gautier V."/>
            <person name="Ament-Velasquez S.L."/>
            <person name="Kruys A."/>
            <person name="Hutchinson M.I."/>
            <person name="Powell A.J."/>
            <person name="Barry K."/>
            <person name="Miller A.N."/>
            <person name="Grigoriev I.V."/>
            <person name="Debuchy R."/>
            <person name="Gladieux P."/>
            <person name="Thoren M.H."/>
            <person name="Johannesson H."/>
        </authorList>
    </citation>
    <scope>NUCLEOTIDE SEQUENCE</scope>
    <source>
        <strain evidence="2">CBS 103.79</strain>
    </source>
</reference>
<dbReference type="InterPro" id="IPR052895">
    <property type="entry name" value="HetReg/Transcr_Mod"/>
</dbReference>
<evidence type="ECO:0000313" key="2">
    <source>
        <dbReference type="EMBL" id="KAK3898022.1"/>
    </source>
</evidence>
<dbReference type="AlphaFoldDB" id="A0AAN6RNW8"/>
<sequence length="822" mass="91961">MRPATKTHESTRSAMVKVHDCCPQRAYVELAVPADAQAVIAASFTTVSRDQGWADSKELSFTWFEVGVLRPGGDKSNLSAIGIHYNRAGDPEFAEATTLWDVRNPQPRSAPWLRSLRPSDILQIIPRAAYPGWVNIVREATIEIEYQPAGETRNIRHQQSTPIPAKYYQPLEYSNQQIRLLVVKPGRQDEVIRASFANISLASPPSQQTDFDALSYCWGVSPDRVDIQFETEDTATMGVIGVPPTIEKALRRLRTEDTHLRIWVDFICINQTDLEERSHQVSIMGIIYSRARTVHIWLDEDTSGLEAALRVIRDLHNYDQRICPGGDGCSCSGTKHTLSSEDLDAIKSQPGARYDYMVGVFSHHMNIACSFDADAIDASGGKGNAHLSHLMQSLFQHPWFQRVWVIQEATLSEYATLVHCGKETISWDELLSVNNSLEMSQPPHIRGQIRMPLVWRTLDNDGNAPKLLPLLEVFLAALDLRASDQRDKLYAMLAFGRETCIAIPPALRPDYTKPLPSTMANFTRWCIEQYRSLDILSFIHCHPARAWQRTLSDQTQTELSATRPTWAIGTDGFSTWSHMTLLRQFPMFQASANTVPDEKLLKQDGGSLILRLHGYKLGSVMALAYPPQSLISLDTGSNASSAHSFSQPAAELRTVFHCMFDPSGCTGLWSHPGTRNKRDLKWDPINQVLTFADHVKAHTRYLPHTNVSQHTLLPASGTPGRYDRFRQDGALPACIDECFFITSDGSSGLCPWTAREGDVVALLHGGKVPYMLRPVPPSQQEHDGLATYRLVGECFVDKVDVMNGELMREKMGNGKPLVFVMV</sequence>
<keyword evidence="3" id="KW-1185">Reference proteome</keyword>
<evidence type="ECO:0000259" key="1">
    <source>
        <dbReference type="Pfam" id="PF06985"/>
    </source>
</evidence>
<dbReference type="EMBL" id="MU856018">
    <property type="protein sequence ID" value="KAK3898022.1"/>
    <property type="molecule type" value="Genomic_DNA"/>
</dbReference>
<name>A0AAN6RNW8_9PEZI</name>
<protein>
    <submittedName>
        <fullName evidence="2">Heterokaryon incompatibility protein</fullName>
    </submittedName>
</protein>
<dbReference type="Pfam" id="PF26639">
    <property type="entry name" value="Het-6_barrel"/>
    <property type="match status" value="1"/>
</dbReference>
<reference evidence="2" key="1">
    <citation type="journal article" date="2023" name="Mol. Phylogenet. Evol.">
        <title>Genome-scale phylogeny and comparative genomics of the fungal order Sordariales.</title>
        <authorList>
            <person name="Hensen N."/>
            <person name="Bonometti L."/>
            <person name="Westerberg I."/>
            <person name="Brannstrom I.O."/>
            <person name="Guillou S."/>
            <person name="Cros-Aarteil S."/>
            <person name="Calhoun S."/>
            <person name="Haridas S."/>
            <person name="Kuo A."/>
            <person name="Mondo S."/>
            <person name="Pangilinan J."/>
            <person name="Riley R."/>
            <person name="LaButti K."/>
            <person name="Andreopoulos B."/>
            <person name="Lipzen A."/>
            <person name="Chen C."/>
            <person name="Yan M."/>
            <person name="Daum C."/>
            <person name="Ng V."/>
            <person name="Clum A."/>
            <person name="Steindorff A."/>
            <person name="Ohm R.A."/>
            <person name="Martin F."/>
            <person name="Silar P."/>
            <person name="Natvig D.O."/>
            <person name="Lalanne C."/>
            <person name="Gautier V."/>
            <person name="Ament-Velasquez S.L."/>
            <person name="Kruys A."/>
            <person name="Hutchinson M.I."/>
            <person name="Powell A.J."/>
            <person name="Barry K."/>
            <person name="Miller A.N."/>
            <person name="Grigoriev I.V."/>
            <person name="Debuchy R."/>
            <person name="Gladieux P."/>
            <person name="Hiltunen Thoren M."/>
            <person name="Johannesson H."/>
        </authorList>
    </citation>
    <scope>NUCLEOTIDE SEQUENCE</scope>
    <source>
        <strain evidence="2">CBS 103.79</strain>
    </source>
</reference>
<gene>
    <name evidence="2" type="ORF">C8A05DRAFT_19316</name>
</gene>
<evidence type="ECO:0000313" key="3">
    <source>
        <dbReference type="Proteomes" id="UP001303889"/>
    </source>
</evidence>
<accession>A0AAN6RNW8</accession>
<dbReference type="Pfam" id="PF06985">
    <property type="entry name" value="HET"/>
    <property type="match status" value="1"/>
</dbReference>
<proteinExistence type="predicted"/>
<organism evidence="2 3">
    <name type="scientific">Staphylotrichum tortipilum</name>
    <dbReference type="NCBI Taxonomy" id="2831512"/>
    <lineage>
        <taxon>Eukaryota</taxon>
        <taxon>Fungi</taxon>
        <taxon>Dikarya</taxon>
        <taxon>Ascomycota</taxon>
        <taxon>Pezizomycotina</taxon>
        <taxon>Sordariomycetes</taxon>
        <taxon>Sordariomycetidae</taxon>
        <taxon>Sordariales</taxon>
        <taxon>Chaetomiaceae</taxon>
        <taxon>Staphylotrichum</taxon>
    </lineage>
</organism>
<dbReference type="Proteomes" id="UP001303889">
    <property type="component" value="Unassembled WGS sequence"/>
</dbReference>
<dbReference type="PANTHER" id="PTHR24148">
    <property type="entry name" value="ANKYRIN REPEAT DOMAIN-CONTAINING PROTEIN 39 HOMOLOG-RELATED"/>
    <property type="match status" value="1"/>
</dbReference>
<feature type="domain" description="Heterokaryon incompatibility" evidence="1">
    <location>
        <begin position="211"/>
        <end position="408"/>
    </location>
</feature>
<dbReference type="InterPro" id="IPR010730">
    <property type="entry name" value="HET"/>
</dbReference>
<comment type="caution">
    <text evidence="2">The sequence shown here is derived from an EMBL/GenBank/DDBJ whole genome shotgun (WGS) entry which is preliminary data.</text>
</comment>
<dbReference type="PANTHER" id="PTHR24148:SF64">
    <property type="entry name" value="HETEROKARYON INCOMPATIBILITY DOMAIN-CONTAINING PROTEIN"/>
    <property type="match status" value="1"/>
</dbReference>